<dbReference type="EMBL" id="RYUM01000009">
    <property type="protein sequence ID" value="RYQ19523.1"/>
    <property type="molecule type" value="Genomic_DNA"/>
</dbReference>
<sequence>MLVKEWAEREHLHPQTVWKWCRTGKMPVPVERTPSGMWLVHDPKYETPVPSDTRQSRTVCYARVSSAGQKADLQRQADRLKAFALSMGVEAPEIVTETGSGMDDKRRKLKRLLADPTVGMIIVEHRDRLARMNAGLVESALKAQGRRIIVVDDTESDDDLVRDMTDALTSFCARLYGRRAVKNKVQAALRAAEDA</sequence>
<feature type="active site" description="O-(5'-phospho-DNA)-serine intermediate" evidence="4 5">
    <location>
        <position position="65"/>
    </location>
</feature>
<dbReference type="SUPFAM" id="SSF53041">
    <property type="entry name" value="Resolvase-like"/>
    <property type="match status" value="1"/>
</dbReference>
<dbReference type="PROSITE" id="PS51736">
    <property type="entry name" value="RECOMBINASES_3"/>
    <property type="match status" value="1"/>
</dbReference>
<evidence type="ECO:0000256" key="1">
    <source>
        <dbReference type="ARBA" id="ARBA00022908"/>
    </source>
</evidence>
<dbReference type="SMART" id="SM00857">
    <property type="entry name" value="Resolvase"/>
    <property type="match status" value="1"/>
</dbReference>
<dbReference type="CDD" id="cd03769">
    <property type="entry name" value="SR_IS607_transposase_like"/>
    <property type="match status" value="1"/>
</dbReference>
<evidence type="ECO:0000256" key="2">
    <source>
        <dbReference type="ARBA" id="ARBA00023125"/>
    </source>
</evidence>
<dbReference type="Gene3D" id="3.40.50.1390">
    <property type="entry name" value="Resolvase, N-terminal catalytic domain"/>
    <property type="match status" value="1"/>
</dbReference>
<dbReference type="InterPro" id="IPR041718">
    <property type="entry name" value="IS607_transposase-like"/>
</dbReference>
<evidence type="ECO:0000256" key="3">
    <source>
        <dbReference type="ARBA" id="ARBA00023172"/>
    </source>
</evidence>
<gene>
    <name evidence="9" type="ORF">PG2002B_0916</name>
    <name evidence="8" type="ORF">PG2003B_0876</name>
    <name evidence="7" type="ORF">PG2071B_0933</name>
</gene>
<dbReference type="RefSeq" id="WP_129854630.1">
    <property type="nucleotide sequence ID" value="NZ_CP093556.1"/>
</dbReference>
<keyword evidence="3" id="KW-0233">DNA recombination</keyword>
<evidence type="ECO:0000313" key="11">
    <source>
        <dbReference type="Proteomes" id="UP000292382"/>
    </source>
</evidence>
<dbReference type="PANTHER" id="PTHR36172:SF1">
    <property type="entry name" value="RESOLVASE-RELATED"/>
    <property type="match status" value="1"/>
</dbReference>
<dbReference type="PROSITE" id="PS00397">
    <property type="entry name" value="RECOMBINASES_1"/>
    <property type="match status" value="1"/>
</dbReference>
<evidence type="ECO:0000313" key="8">
    <source>
        <dbReference type="EMBL" id="RYQ36923.1"/>
    </source>
</evidence>
<dbReference type="InterPro" id="IPR006119">
    <property type="entry name" value="Resolv_N"/>
</dbReference>
<dbReference type="PANTHER" id="PTHR36172">
    <property type="match status" value="1"/>
</dbReference>
<accession>A0A4Q5AUA0</accession>
<keyword evidence="2" id="KW-0238">DNA-binding</keyword>
<evidence type="ECO:0000313" key="12">
    <source>
        <dbReference type="Proteomes" id="UP000292655"/>
    </source>
</evidence>
<evidence type="ECO:0000313" key="9">
    <source>
        <dbReference type="EMBL" id="RYQ37968.1"/>
    </source>
</evidence>
<comment type="caution">
    <text evidence="8">The sequence shown here is derived from an EMBL/GenBank/DDBJ whole genome shotgun (WGS) entry which is preliminary data.</text>
</comment>
<keyword evidence="1" id="KW-0229">DNA integration</keyword>
<dbReference type="AlphaFoldDB" id="A0A4Q5AUA0"/>
<dbReference type="InterPro" id="IPR048046">
    <property type="entry name" value="Transpos_IS607"/>
</dbReference>
<evidence type="ECO:0000259" key="6">
    <source>
        <dbReference type="PROSITE" id="PS51736"/>
    </source>
</evidence>
<dbReference type="Gene3D" id="1.10.287.2170">
    <property type="match status" value="1"/>
</dbReference>
<reference evidence="10 11" key="1">
    <citation type="submission" date="2018-12" db="EMBL/GenBank/DDBJ databases">
        <title>Unveiling genomic diversity among members of the Bifidobacterium pseudolongum species, a widely distributed gut commensal of the animal kingdom.</title>
        <authorList>
            <person name="Lugli G.A."/>
            <person name="Duranti S."/>
            <person name="Albert K."/>
            <person name="Mancabelli L."/>
            <person name="Napoli S."/>
            <person name="Viappiani A."/>
            <person name="Anzalone R."/>
            <person name="Longhi G."/>
            <person name="Milani C."/>
            <person name="Turroni F."/>
            <person name="Alessandri G."/>
            <person name="Sela D.A."/>
            <person name="Van Sinderen D."/>
            <person name="Ventura M."/>
        </authorList>
    </citation>
    <scope>NUCLEOTIDE SEQUENCE [LARGE SCALE GENOMIC DNA]</scope>
    <source>
        <strain evidence="9 12">2002B</strain>
        <strain evidence="8 11">2003B</strain>
        <strain evidence="7 10">2071B</strain>
    </source>
</reference>
<dbReference type="InterPro" id="IPR051491">
    <property type="entry name" value="Recombinase/Transposase-rel"/>
</dbReference>
<dbReference type="EMBL" id="RYUX01000010">
    <property type="protein sequence ID" value="RYQ37968.1"/>
    <property type="molecule type" value="Genomic_DNA"/>
</dbReference>
<dbReference type="Pfam" id="PF00239">
    <property type="entry name" value="Resolvase"/>
    <property type="match status" value="1"/>
</dbReference>
<name>A0A4Q5AUA0_9BIFI</name>
<dbReference type="InterPro" id="IPR036162">
    <property type="entry name" value="Resolvase-like_N_sf"/>
</dbReference>
<evidence type="ECO:0000313" key="7">
    <source>
        <dbReference type="EMBL" id="RYQ19523.1"/>
    </source>
</evidence>
<dbReference type="FunFam" id="3.40.50.1390:FF:000002">
    <property type="entry name" value="ORF1 in transposon ISC1904"/>
    <property type="match status" value="1"/>
</dbReference>
<feature type="domain" description="Resolvase/invertase-type recombinase catalytic" evidence="6">
    <location>
        <begin position="57"/>
        <end position="195"/>
    </location>
</feature>
<dbReference type="Proteomes" id="UP000292655">
    <property type="component" value="Unassembled WGS sequence"/>
</dbReference>
<dbReference type="Proteomes" id="UP000292382">
    <property type="component" value="Unassembled WGS sequence"/>
</dbReference>
<evidence type="ECO:0000256" key="4">
    <source>
        <dbReference type="PIRSR" id="PIRSR606118-50"/>
    </source>
</evidence>
<evidence type="ECO:0000256" key="5">
    <source>
        <dbReference type="PROSITE-ProRule" id="PRU10137"/>
    </source>
</evidence>
<proteinExistence type="predicted"/>
<dbReference type="GO" id="GO:0003677">
    <property type="term" value="F:DNA binding"/>
    <property type="evidence" value="ECO:0007669"/>
    <property type="project" value="UniProtKB-KW"/>
</dbReference>
<dbReference type="InterPro" id="IPR006118">
    <property type="entry name" value="Recombinase_CS"/>
</dbReference>
<evidence type="ECO:0000313" key="10">
    <source>
        <dbReference type="Proteomes" id="UP000291187"/>
    </source>
</evidence>
<dbReference type="Proteomes" id="UP000291187">
    <property type="component" value="Unassembled WGS sequence"/>
</dbReference>
<dbReference type="GO" id="GO:0000150">
    <property type="term" value="F:DNA strand exchange activity"/>
    <property type="evidence" value="ECO:0007669"/>
    <property type="project" value="InterPro"/>
</dbReference>
<dbReference type="GO" id="GO:0015074">
    <property type="term" value="P:DNA integration"/>
    <property type="evidence" value="ECO:0007669"/>
    <property type="project" value="UniProtKB-KW"/>
</dbReference>
<organism evidence="8 11">
    <name type="scientific">Bifidobacterium pseudolongum subsp. globosum</name>
    <dbReference type="NCBI Taxonomy" id="1690"/>
    <lineage>
        <taxon>Bacteria</taxon>
        <taxon>Bacillati</taxon>
        <taxon>Actinomycetota</taxon>
        <taxon>Actinomycetes</taxon>
        <taxon>Bifidobacteriales</taxon>
        <taxon>Bifidobacteriaceae</taxon>
        <taxon>Bifidobacterium</taxon>
    </lineage>
</organism>
<dbReference type="EMBL" id="RYUW01000011">
    <property type="protein sequence ID" value="RYQ36923.1"/>
    <property type="molecule type" value="Genomic_DNA"/>
</dbReference>
<dbReference type="NCBIfam" id="NF033518">
    <property type="entry name" value="transpos_IS607"/>
    <property type="match status" value="1"/>
</dbReference>
<protein>
    <submittedName>
        <fullName evidence="8">Integrase</fullName>
    </submittedName>
</protein>